<dbReference type="EMBL" id="SSMQ01000068">
    <property type="protein sequence ID" value="TKC98435.1"/>
    <property type="molecule type" value="Genomic_DNA"/>
</dbReference>
<protein>
    <submittedName>
        <fullName evidence="3">Uncharacterized protein</fullName>
    </submittedName>
</protein>
<evidence type="ECO:0000256" key="1">
    <source>
        <dbReference type="SAM" id="MobiDB-lite"/>
    </source>
</evidence>
<feature type="compositionally biased region" description="Low complexity" evidence="1">
    <location>
        <begin position="208"/>
        <end position="231"/>
    </location>
</feature>
<evidence type="ECO:0000313" key="4">
    <source>
        <dbReference type="Proteomes" id="UP000309215"/>
    </source>
</evidence>
<keyword evidence="2" id="KW-0472">Membrane</keyword>
<proteinExistence type="predicted"/>
<dbReference type="RefSeq" id="WP_136934611.1">
    <property type="nucleotide sequence ID" value="NZ_SSMQ01000068.1"/>
</dbReference>
<accession>A0A4V5PN08</accession>
<keyword evidence="2" id="KW-1133">Transmembrane helix</keyword>
<name>A0A4V5PN08_9BACT</name>
<evidence type="ECO:0000313" key="3">
    <source>
        <dbReference type="EMBL" id="TKC98435.1"/>
    </source>
</evidence>
<dbReference type="Proteomes" id="UP000309215">
    <property type="component" value="Unassembled WGS sequence"/>
</dbReference>
<reference evidence="3 4" key="1">
    <citation type="submission" date="2019-04" db="EMBL/GenBank/DDBJ databases">
        <authorList>
            <person name="Li Y."/>
            <person name="Wang J."/>
        </authorList>
    </citation>
    <scope>NUCLEOTIDE SEQUENCE [LARGE SCALE GENOMIC DNA]</scope>
    <source>
        <strain evidence="3 4">DSM 14668</strain>
    </source>
</reference>
<evidence type="ECO:0000256" key="2">
    <source>
        <dbReference type="SAM" id="Phobius"/>
    </source>
</evidence>
<sequence length="245" mass="24355">MSKTRGAMVGGALRGGAMIALFLGLGAVGCGFLKQEEPEKKAFGVACTKDTDCASLQCAATGSICTKSCTYDKDCGDGLVCRAKDTGSGLECSKAAGSKVGASCTTAAECDHGFCLKKADAPSDPGFCSATCQGPGECPEGYKLCDTLTASDTTKMCILGDDRIPIGERTKFTAPTTTVKTTATATATATSTASAAPTTTATATASATATSTASAAPTTTATASATATTSTGRPRVKLDLGKAKK</sequence>
<comment type="caution">
    <text evidence="3">The sequence shown here is derived from an EMBL/GenBank/DDBJ whole genome shotgun (WGS) entry which is preliminary data.</text>
</comment>
<organism evidence="3 4">
    <name type="scientific">Polyangium fumosum</name>
    <dbReference type="NCBI Taxonomy" id="889272"/>
    <lineage>
        <taxon>Bacteria</taxon>
        <taxon>Pseudomonadati</taxon>
        <taxon>Myxococcota</taxon>
        <taxon>Polyangia</taxon>
        <taxon>Polyangiales</taxon>
        <taxon>Polyangiaceae</taxon>
        <taxon>Polyangium</taxon>
    </lineage>
</organism>
<dbReference type="AlphaFoldDB" id="A0A4V5PN08"/>
<keyword evidence="2" id="KW-0812">Transmembrane</keyword>
<dbReference type="PROSITE" id="PS51257">
    <property type="entry name" value="PROKAR_LIPOPROTEIN"/>
    <property type="match status" value="1"/>
</dbReference>
<dbReference type="OrthoDB" id="5520214at2"/>
<feature type="compositionally biased region" description="Basic and acidic residues" evidence="1">
    <location>
        <begin position="236"/>
        <end position="245"/>
    </location>
</feature>
<keyword evidence="4" id="KW-1185">Reference proteome</keyword>
<feature type="region of interest" description="Disordered" evidence="1">
    <location>
        <begin position="208"/>
        <end position="245"/>
    </location>
</feature>
<gene>
    <name evidence="3" type="ORF">E8A74_41185</name>
</gene>
<feature type="transmembrane region" description="Helical" evidence="2">
    <location>
        <begin position="12"/>
        <end position="33"/>
    </location>
</feature>